<dbReference type="Proteomes" id="UP000789920">
    <property type="component" value="Unassembled WGS sequence"/>
</dbReference>
<keyword evidence="2" id="KW-1185">Reference proteome</keyword>
<name>A0ACA9STU3_9GLOM</name>
<evidence type="ECO:0000313" key="1">
    <source>
        <dbReference type="EMBL" id="CAG8845837.1"/>
    </source>
</evidence>
<reference evidence="1" key="1">
    <citation type="submission" date="2021-06" db="EMBL/GenBank/DDBJ databases">
        <authorList>
            <person name="Kallberg Y."/>
            <person name="Tangrot J."/>
            <person name="Rosling A."/>
        </authorList>
    </citation>
    <scope>NUCLEOTIDE SEQUENCE</scope>
    <source>
        <strain evidence="1">MA461A</strain>
    </source>
</reference>
<dbReference type="EMBL" id="CAJVQC010148549">
    <property type="protein sequence ID" value="CAG8845837.1"/>
    <property type="molecule type" value="Genomic_DNA"/>
</dbReference>
<accession>A0ACA9STU3</accession>
<organism evidence="1 2">
    <name type="scientific">Racocetra persica</name>
    <dbReference type="NCBI Taxonomy" id="160502"/>
    <lineage>
        <taxon>Eukaryota</taxon>
        <taxon>Fungi</taxon>
        <taxon>Fungi incertae sedis</taxon>
        <taxon>Mucoromycota</taxon>
        <taxon>Glomeromycotina</taxon>
        <taxon>Glomeromycetes</taxon>
        <taxon>Diversisporales</taxon>
        <taxon>Gigasporaceae</taxon>
        <taxon>Racocetra</taxon>
    </lineage>
</organism>
<protein>
    <submittedName>
        <fullName evidence="1">2927_t:CDS:1</fullName>
    </submittedName>
</protein>
<gene>
    <name evidence="1" type="ORF">RPERSI_LOCUS33847</name>
</gene>
<comment type="caution">
    <text evidence="1">The sequence shown here is derived from an EMBL/GenBank/DDBJ whole genome shotgun (WGS) entry which is preliminary data.</text>
</comment>
<evidence type="ECO:0000313" key="2">
    <source>
        <dbReference type="Proteomes" id="UP000789920"/>
    </source>
</evidence>
<feature type="non-terminal residue" evidence="1">
    <location>
        <position position="80"/>
    </location>
</feature>
<sequence length="80" mass="9441">VSRYIFCGSTRYQELSNILNDINWRVKYHLQGQKTYVQLIPHDISQDQYLLIRYAKEAAAIATIKNSKKQVRRLSYPHGE</sequence>
<feature type="non-terminal residue" evidence="1">
    <location>
        <position position="1"/>
    </location>
</feature>
<proteinExistence type="predicted"/>